<dbReference type="NCBIfam" id="NF033788">
    <property type="entry name" value="HTH_metalloreg"/>
    <property type="match status" value="1"/>
</dbReference>
<evidence type="ECO:0000256" key="2">
    <source>
        <dbReference type="ARBA" id="ARBA00023125"/>
    </source>
</evidence>
<dbReference type="InterPro" id="IPR051081">
    <property type="entry name" value="HTH_MetalResp_TranReg"/>
</dbReference>
<keyword evidence="1" id="KW-0805">Transcription regulation</keyword>
<keyword evidence="3" id="KW-0804">Transcription</keyword>
<dbReference type="InterPro" id="IPR001845">
    <property type="entry name" value="HTH_ArsR_DNA-bd_dom"/>
</dbReference>
<dbReference type="InterPro" id="IPR011991">
    <property type="entry name" value="ArsR-like_HTH"/>
</dbReference>
<dbReference type="SUPFAM" id="SSF46785">
    <property type="entry name" value="Winged helix' DNA-binding domain"/>
    <property type="match status" value="1"/>
</dbReference>
<dbReference type="PANTHER" id="PTHR33154:SF33">
    <property type="entry name" value="TRANSCRIPTIONAL REPRESSOR SDPR"/>
    <property type="match status" value="1"/>
</dbReference>
<dbReference type="InterPro" id="IPR036390">
    <property type="entry name" value="WH_DNA-bd_sf"/>
</dbReference>
<evidence type="ECO:0000313" key="5">
    <source>
        <dbReference type="EMBL" id="PTV98638.1"/>
    </source>
</evidence>
<dbReference type="PANTHER" id="PTHR33154">
    <property type="entry name" value="TRANSCRIPTIONAL REGULATOR, ARSR FAMILY"/>
    <property type="match status" value="1"/>
</dbReference>
<dbReference type="AlphaFoldDB" id="A0A2T5RJB0"/>
<dbReference type="OrthoDB" id="9798835at2"/>
<evidence type="ECO:0000256" key="1">
    <source>
        <dbReference type="ARBA" id="ARBA00023015"/>
    </source>
</evidence>
<organism evidence="5 6">
    <name type="scientific">Halanaerobium saccharolyticum</name>
    <dbReference type="NCBI Taxonomy" id="43595"/>
    <lineage>
        <taxon>Bacteria</taxon>
        <taxon>Bacillati</taxon>
        <taxon>Bacillota</taxon>
        <taxon>Clostridia</taxon>
        <taxon>Halanaerobiales</taxon>
        <taxon>Halanaerobiaceae</taxon>
        <taxon>Halanaerobium</taxon>
    </lineage>
</organism>
<dbReference type="Proteomes" id="UP000244089">
    <property type="component" value="Unassembled WGS sequence"/>
</dbReference>
<dbReference type="PRINTS" id="PR00778">
    <property type="entry name" value="HTHARSR"/>
</dbReference>
<gene>
    <name evidence="5" type="ORF">C8C76_11544</name>
</gene>
<evidence type="ECO:0000313" key="6">
    <source>
        <dbReference type="Proteomes" id="UP000244089"/>
    </source>
</evidence>
<feature type="domain" description="HTH arsR-type" evidence="4">
    <location>
        <begin position="1"/>
        <end position="90"/>
    </location>
</feature>
<dbReference type="GO" id="GO:0003700">
    <property type="term" value="F:DNA-binding transcription factor activity"/>
    <property type="evidence" value="ECO:0007669"/>
    <property type="project" value="InterPro"/>
</dbReference>
<keyword evidence="2" id="KW-0238">DNA-binding</keyword>
<accession>A0A2T5RJB0</accession>
<dbReference type="SMART" id="SM00418">
    <property type="entry name" value="HTH_ARSR"/>
    <property type="match status" value="1"/>
</dbReference>
<dbReference type="Pfam" id="PF01022">
    <property type="entry name" value="HTH_5"/>
    <property type="match status" value="1"/>
</dbReference>
<name>A0A2T5RJB0_9FIRM</name>
<dbReference type="CDD" id="cd00090">
    <property type="entry name" value="HTH_ARSR"/>
    <property type="match status" value="1"/>
</dbReference>
<reference evidence="5 6" key="1">
    <citation type="submission" date="2018-04" db="EMBL/GenBank/DDBJ databases">
        <title>Subsurface microbial communities from deep shales in Ohio and West Virginia, USA.</title>
        <authorList>
            <person name="Wrighton K."/>
        </authorList>
    </citation>
    <scope>NUCLEOTIDE SEQUENCE [LARGE SCALE GENOMIC DNA]</scope>
    <source>
        <strain evidence="5 6">WC1</strain>
    </source>
</reference>
<dbReference type="RefSeq" id="WP_108140192.1">
    <property type="nucleotide sequence ID" value="NZ_QAXS01000015.1"/>
</dbReference>
<protein>
    <submittedName>
        <fullName evidence="5">ArsR family transcriptional regulator</fullName>
    </submittedName>
</protein>
<evidence type="ECO:0000259" key="4">
    <source>
        <dbReference type="PROSITE" id="PS50987"/>
    </source>
</evidence>
<dbReference type="GO" id="GO:0003677">
    <property type="term" value="F:DNA binding"/>
    <property type="evidence" value="ECO:0007669"/>
    <property type="project" value="UniProtKB-KW"/>
</dbReference>
<dbReference type="InterPro" id="IPR036388">
    <property type="entry name" value="WH-like_DNA-bd_sf"/>
</dbReference>
<evidence type="ECO:0000256" key="3">
    <source>
        <dbReference type="ARBA" id="ARBA00023163"/>
    </source>
</evidence>
<proteinExistence type="predicted"/>
<dbReference type="Gene3D" id="1.10.10.10">
    <property type="entry name" value="Winged helix-like DNA-binding domain superfamily/Winged helix DNA-binding domain"/>
    <property type="match status" value="1"/>
</dbReference>
<sequence>MEELLNFLKCIADENRLKILKLLLDGQYCVCQLQELLDKSQSSVSQHLSYFKELELLEEEKSGKWIYYSIDRSVYDSYLARLISLKASSLEDLNLAELKNKIDTLDTAAEIKSGSKGGCC</sequence>
<comment type="caution">
    <text evidence="5">The sequence shown here is derived from an EMBL/GenBank/DDBJ whole genome shotgun (WGS) entry which is preliminary data.</text>
</comment>
<dbReference type="EMBL" id="QAXS01000015">
    <property type="protein sequence ID" value="PTV98638.1"/>
    <property type="molecule type" value="Genomic_DNA"/>
</dbReference>
<dbReference type="PROSITE" id="PS50987">
    <property type="entry name" value="HTH_ARSR_2"/>
    <property type="match status" value="1"/>
</dbReference>